<evidence type="ECO:0000313" key="13">
    <source>
        <dbReference type="EMBL" id="GMN42046.1"/>
    </source>
</evidence>
<evidence type="ECO:0000256" key="6">
    <source>
        <dbReference type="ARBA" id="ARBA00022989"/>
    </source>
</evidence>
<evidence type="ECO:0000256" key="10">
    <source>
        <dbReference type="ARBA" id="ARBA00023136"/>
    </source>
</evidence>
<name>A0AA88ADR8_FICCA</name>
<dbReference type="PRINTS" id="PR00463">
    <property type="entry name" value="EP450I"/>
</dbReference>
<dbReference type="PROSITE" id="PS00086">
    <property type="entry name" value="CYTOCHROME_P450"/>
    <property type="match status" value="1"/>
</dbReference>
<organism evidence="13 14">
    <name type="scientific">Ficus carica</name>
    <name type="common">Common fig</name>
    <dbReference type="NCBI Taxonomy" id="3494"/>
    <lineage>
        <taxon>Eukaryota</taxon>
        <taxon>Viridiplantae</taxon>
        <taxon>Streptophyta</taxon>
        <taxon>Embryophyta</taxon>
        <taxon>Tracheophyta</taxon>
        <taxon>Spermatophyta</taxon>
        <taxon>Magnoliopsida</taxon>
        <taxon>eudicotyledons</taxon>
        <taxon>Gunneridae</taxon>
        <taxon>Pentapetalae</taxon>
        <taxon>rosids</taxon>
        <taxon>fabids</taxon>
        <taxon>Rosales</taxon>
        <taxon>Moraceae</taxon>
        <taxon>Ficeae</taxon>
        <taxon>Ficus</taxon>
    </lineage>
</organism>
<dbReference type="InterPro" id="IPR002401">
    <property type="entry name" value="Cyt_P450_E_grp-I"/>
</dbReference>
<evidence type="ECO:0008006" key="15">
    <source>
        <dbReference type="Google" id="ProtNLM"/>
    </source>
</evidence>
<protein>
    <recommendedName>
        <fullName evidence="15">Cytochrome P450</fullName>
    </recommendedName>
</protein>
<dbReference type="SUPFAM" id="SSF48264">
    <property type="entry name" value="Cytochrome P450"/>
    <property type="match status" value="1"/>
</dbReference>
<keyword evidence="9 12" id="KW-0503">Monooxygenase</keyword>
<evidence type="ECO:0000256" key="5">
    <source>
        <dbReference type="ARBA" id="ARBA00022723"/>
    </source>
</evidence>
<comment type="caution">
    <text evidence="13">The sequence shown here is derived from an EMBL/GenBank/DDBJ whole genome shotgun (WGS) entry which is preliminary data.</text>
</comment>
<evidence type="ECO:0000256" key="2">
    <source>
        <dbReference type="ARBA" id="ARBA00010617"/>
    </source>
</evidence>
<dbReference type="Proteomes" id="UP001187192">
    <property type="component" value="Unassembled WGS sequence"/>
</dbReference>
<dbReference type="PRINTS" id="PR00385">
    <property type="entry name" value="P450"/>
</dbReference>
<dbReference type="InterPro" id="IPR001128">
    <property type="entry name" value="Cyt_P450"/>
</dbReference>
<keyword evidence="14" id="KW-1185">Reference proteome</keyword>
<evidence type="ECO:0000256" key="8">
    <source>
        <dbReference type="ARBA" id="ARBA00023004"/>
    </source>
</evidence>
<dbReference type="InterPro" id="IPR036396">
    <property type="entry name" value="Cyt_P450_sf"/>
</dbReference>
<feature type="binding site" description="axial binding residue" evidence="11">
    <location>
        <position position="422"/>
    </location>
    <ligand>
        <name>heme</name>
        <dbReference type="ChEBI" id="CHEBI:30413"/>
    </ligand>
    <ligandPart>
        <name>Fe</name>
        <dbReference type="ChEBI" id="CHEBI:18248"/>
    </ligandPart>
</feature>
<dbReference type="PANTHER" id="PTHR24282">
    <property type="entry name" value="CYTOCHROME P450 FAMILY MEMBER"/>
    <property type="match status" value="1"/>
</dbReference>
<dbReference type="AlphaFoldDB" id="A0AA88ADR8"/>
<dbReference type="GO" id="GO:0004497">
    <property type="term" value="F:monooxygenase activity"/>
    <property type="evidence" value="ECO:0007669"/>
    <property type="project" value="UniProtKB-KW"/>
</dbReference>
<keyword evidence="4" id="KW-0812">Transmembrane</keyword>
<evidence type="ECO:0000256" key="11">
    <source>
        <dbReference type="PIRSR" id="PIRSR602401-1"/>
    </source>
</evidence>
<keyword evidence="5 11" id="KW-0479">Metal-binding</keyword>
<dbReference type="GO" id="GO:0005506">
    <property type="term" value="F:iron ion binding"/>
    <property type="evidence" value="ECO:0007669"/>
    <property type="project" value="InterPro"/>
</dbReference>
<keyword evidence="6" id="KW-1133">Transmembrane helix</keyword>
<dbReference type="InterPro" id="IPR017972">
    <property type="entry name" value="Cyt_P450_CS"/>
</dbReference>
<evidence type="ECO:0000256" key="7">
    <source>
        <dbReference type="ARBA" id="ARBA00023002"/>
    </source>
</evidence>
<evidence type="ECO:0000313" key="14">
    <source>
        <dbReference type="Proteomes" id="UP001187192"/>
    </source>
</evidence>
<dbReference type="GO" id="GO:0020037">
    <property type="term" value="F:heme binding"/>
    <property type="evidence" value="ECO:0007669"/>
    <property type="project" value="InterPro"/>
</dbReference>
<keyword evidence="8 11" id="KW-0408">Iron</keyword>
<evidence type="ECO:0000256" key="4">
    <source>
        <dbReference type="ARBA" id="ARBA00022692"/>
    </source>
</evidence>
<evidence type="ECO:0000256" key="12">
    <source>
        <dbReference type="RuleBase" id="RU000461"/>
    </source>
</evidence>
<dbReference type="EMBL" id="BTGU01000013">
    <property type="protein sequence ID" value="GMN42046.1"/>
    <property type="molecule type" value="Genomic_DNA"/>
</dbReference>
<accession>A0AA88ADR8</accession>
<comment type="subcellular location">
    <subcellularLocation>
        <location evidence="1">Membrane</location>
        <topology evidence="1">Single-pass membrane protein</topology>
    </subcellularLocation>
</comment>
<gene>
    <name evidence="13" type="ORF">TIFTF001_011265</name>
</gene>
<dbReference type="Pfam" id="PF00067">
    <property type="entry name" value="p450"/>
    <property type="match status" value="1"/>
</dbReference>
<keyword evidence="7 12" id="KW-0560">Oxidoreductase</keyword>
<keyword evidence="10" id="KW-0472">Membrane</keyword>
<evidence type="ECO:0000256" key="3">
    <source>
        <dbReference type="ARBA" id="ARBA00022617"/>
    </source>
</evidence>
<sequence length="474" mass="54117">MASQGIRGPSYRLVQGNAKEMWEMRKEAMSSPMSLSHNIALKVQPHLESWANMYGKNFLQWFGTQPQLVITDLELIKEVFNNKNGDYPKTKGRGFEKILGDGLVLAEGEKWAKLRKLATHVFHAESLKGMIPAMISSVEMMLERWKNYEGKEIEVFEEFRIFTSEVISKTAFGSSYLEGKIIFDMLSRLTFIVMKNFYRIRLPIISKFYKTKDDIESDRLGRETSKRIMEIVKRREDKVKNGEEDSYGSDILGGLIKARHDADETKRISVEDLIDECKIIYFAGQETTNSLLAWTVMLLAIHTDWQEEARKEAVNAFGAHNPTPDGIARLKVISMIINESLRLYPPIVSFSKTVQREGRLGNLFIPTKMDIFITNLALHHDPKIWGEDVHEFKPERFSEGVPKATNNNSAAFFPFGLGPRTCVGINFTLIEAKVALSMILRRYTFTLSPAYVHSPLQLITVQPQHGIQVMIQSL</sequence>
<keyword evidence="3 11" id="KW-0349">Heme</keyword>
<dbReference type="GO" id="GO:0016020">
    <property type="term" value="C:membrane"/>
    <property type="evidence" value="ECO:0007669"/>
    <property type="project" value="UniProtKB-SubCell"/>
</dbReference>
<reference evidence="13" key="1">
    <citation type="submission" date="2023-07" db="EMBL/GenBank/DDBJ databases">
        <title>draft genome sequence of fig (Ficus carica).</title>
        <authorList>
            <person name="Takahashi T."/>
            <person name="Nishimura K."/>
        </authorList>
    </citation>
    <scope>NUCLEOTIDE SEQUENCE</scope>
</reference>
<comment type="similarity">
    <text evidence="2 12">Belongs to the cytochrome P450 family.</text>
</comment>
<proteinExistence type="inferred from homology"/>
<comment type="cofactor">
    <cofactor evidence="11">
        <name>heme</name>
        <dbReference type="ChEBI" id="CHEBI:30413"/>
    </cofactor>
</comment>
<dbReference type="Gene3D" id="1.10.630.10">
    <property type="entry name" value="Cytochrome P450"/>
    <property type="match status" value="1"/>
</dbReference>
<evidence type="ECO:0000256" key="1">
    <source>
        <dbReference type="ARBA" id="ARBA00004167"/>
    </source>
</evidence>
<dbReference type="InterPro" id="IPR050665">
    <property type="entry name" value="Cytochrome_P450_Monooxygen"/>
</dbReference>
<evidence type="ECO:0000256" key="9">
    <source>
        <dbReference type="ARBA" id="ARBA00023033"/>
    </source>
</evidence>
<dbReference type="PANTHER" id="PTHR24282:SF20">
    <property type="entry name" value="CYTOCHROME P450 CYP749A22-LIKE"/>
    <property type="match status" value="1"/>
</dbReference>
<dbReference type="GO" id="GO:0016705">
    <property type="term" value="F:oxidoreductase activity, acting on paired donors, with incorporation or reduction of molecular oxygen"/>
    <property type="evidence" value="ECO:0007669"/>
    <property type="project" value="InterPro"/>
</dbReference>